<evidence type="ECO:0000313" key="5">
    <source>
        <dbReference type="EMBL" id="AKN39247.1"/>
    </source>
</evidence>
<keyword evidence="2" id="KW-0732">Signal</keyword>
<evidence type="ECO:0000256" key="3">
    <source>
        <dbReference type="ARBA" id="ARBA00023136"/>
    </source>
</evidence>
<proteinExistence type="predicted"/>
<dbReference type="PANTHER" id="PTHR30332:SF24">
    <property type="entry name" value="SECRETIN GSPD-RELATED"/>
    <property type="match status" value="1"/>
</dbReference>
<evidence type="ECO:0000256" key="4">
    <source>
        <dbReference type="SAM" id="MobiDB-lite"/>
    </source>
</evidence>
<dbReference type="AlphaFoldDB" id="A0A0H3ZXF5"/>
<dbReference type="PANTHER" id="PTHR30332">
    <property type="entry name" value="PROBABLE GENERAL SECRETION PATHWAY PROTEIN D"/>
    <property type="match status" value="1"/>
</dbReference>
<organism evidence="5">
    <name type="scientific">Vibrio tasmaniensis</name>
    <dbReference type="NCBI Taxonomy" id="212663"/>
    <lineage>
        <taxon>Bacteria</taxon>
        <taxon>Pseudomonadati</taxon>
        <taxon>Pseudomonadota</taxon>
        <taxon>Gammaproteobacteria</taxon>
        <taxon>Vibrionales</taxon>
        <taxon>Vibrionaceae</taxon>
        <taxon>Vibrio</taxon>
    </lineage>
</organism>
<evidence type="ECO:0000256" key="2">
    <source>
        <dbReference type="ARBA" id="ARBA00022729"/>
    </source>
</evidence>
<dbReference type="GO" id="GO:0009306">
    <property type="term" value="P:protein secretion"/>
    <property type="evidence" value="ECO:0007669"/>
    <property type="project" value="TreeGrafter"/>
</dbReference>
<dbReference type="GO" id="GO:0016020">
    <property type="term" value="C:membrane"/>
    <property type="evidence" value="ECO:0007669"/>
    <property type="project" value="UniProtKB-SubCell"/>
</dbReference>
<name>A0A0H3ZXF5_9VIBR</name>
<keyword evidence="3" id="KW-0472">Membrane</keyword>
<dbReference type="EMBL" id="KP795639">
    <property type="protein sequence ID" value="AKN39247.1"/>
    <property type="molecule type" value="Genomic_DNA"/>
</dbReference>
<evidence type="ECO:0000256" key="1">
    <source>
        <dbReference type="ARBA" id="ARBA00004370"/>
    </source>
</evidence>
<protein>
    <recommendedName>
        <fullName evidence="6">Type II and III secretion system protein</fullName>
    </recommendedName>
</protein>
<dbReference type="InterPro" id="IPR050810">
    <property type="entry name" value="Bact_Secretion_Sys_Channel"/>
</dbReference>
<accession>A0A0H3ZXF5</accession>
<feature type="region of interest" description="Disordered" evidence="4">
    <location>
        <begin position="155"/>
        <end position="180"/>
    </location>
</feature>
<comment type="subcellular location">
    <subcellularLocation>
        <location evidence="1">Membrane</location>
    </subcellularLocation>
</comment>
<sequence length="490" mass="52816">MNPILITIPLLLMLSGCISQDYLDRKDNAEAIQDSMDQARGEASTPLGNVRYLSKPPANPTPIERNTAPEWLQERVRLKADQLPLSLVLSMLLDGTDIEVAFDPDVNPNTPVTLNAEASRQSLLNRIGSATRYGLTPQDKTLKVGYYQSETFTLTLPPGAMSGQQGSESESSGSGEEDDTQAAGQYLITTYDAVEVVKEVAGAVEAVLIDENEADDTLVGSVKVVPGLTALTVRTTPSRMAQARRVIASYQAELEKQVLLDVRILEFRSNLDKDQGIDWNLLRDVGDGTLSFIIPGSSSSSSLISGGSGLAFQGSGKWDGTTAFIKALEQQGTVSTDTPISVLTLNAKGARISQTVDTPYLSDISTEVTDTTTSTSTTRGNVVEGIDMMVNTHVSDDFVWIRTAGKLTKIAGDSTEEINDATLRFISTRSADLSFTNKLRYGQTVVIGSVKQQTQTANKSSSFGFDWLGSQLSGQETVETLVLLTPRRVK</sequence>
<feature type="compositionally biased region" description="Low complexity" evidence="4">
    <location>
        <begin position="162"/>
        <end position="174"/>
    </location>
</feature>
<evidence type="ECO:0008006" key="6">
    <source>
        <dbReference type="Google" id="ProtNLM"/>
    </source>
</evidence>
<reference evidence="5" key="1">
    <citation type="journal article" date="2015" name="MBio">
        <title>Eco-Evolutionary Dynamics of Episomes among Ecologically Cohesive Bacterial Populations.</title>
        <authorList>
            <person name="Xue H."/>
            <person name="Cordero O.X."/>
            <person name="Camas F.M."/>
            <person name="Trimble W."/>
            <person name="Meyer F."/>
            <person name="Guglielmini J."/>
            <person name="Rocha E.P."/>
            <person name="Polz M.F."/>
        </authorList>
    </citation>
    <scope>NUCLEOTIDE SEQUENCE</scope>
    <source>
        <strain evidence="5">FF_375</strain>
    </source>
</reference>
<dbReference type="GO" id="GO:0015627">
    <property type="term" value="C:type II protein secretion system complex"/>
    <property type="evidence" value="ECO:0007669"/>
    <property type="project" value="TreeGrafter"/>
</dbReference>